<feature type="compositionally biased region" description="Polar residues" evidence="8">
    <location>
        <begin position="1"/>
        <end position="19"/>
    </location>
</feature>
<keyword evidence="6 7" id="KW-0472">Membrane</keyword>
<protein>
    <submittedName>
        <fullName evidence="10">Lactose transport system permease protein LacF</fullName>
    </submittedName>
</protein>
<dbReference type="PANTHER" id="PTHR30193">
    <property type="entry name" value="ABC TRANSPORTER PERMEASE PROTEIN"/>
    <property type="match status" value="1"/>
</dbReference>
<reference evidence="10 11" key="1">
    <citation type="submission" date="2017-12" db="EMBL/GenBank/DDBJ databases">
        <title>The whole genome sequence of the Acidipropionibacterium virtanenii sp. nov. type strain JS278.</title>
        <authorList>
            <person name="Laine P."/>
            <person name="Deptula P."/>
            <person name="Varmanen P."/>
            <person name="Auvinen P."/>
        </authorList>
    </citation>
    <scope>NUCLEOTIDE SEQUENCE [LARGE SCALE GENOMIC DNA]</scope>
    <source>
        <strain evidence="10 11">JS278</strain>
    </source>
</reference>
<evidence type="ECO:0000256" key="6">
    <source>
        <dbReference type="ARBA" id="ARBA00023136"/>
    </source>
</evidence>
<dbReference type="OrthoDB" id="9804439at2"/>
<evidence type="ECO:0000259" key="9">
    <source>
        <dbReference type="PROSITE" id="PS50928"/>
    </source>
</evidence>
<evidence type="ECO:0000256" key="4">
    <source>
        <dbReference type="ARBA" id="ARBA00022692"/>
    </source>
</evidence>
<proteinExistence type="inferred from homology"/>
<feature type="transmembrane region" description="Helical" evidence="7">
    <location>
        <begin position="31"/>
        <end position="54"/>
    </location>
</feature>
<evidence type="ECO:0000256" key="1">
    <source>
        <dbReference type="ARBA" id="ARBA00004651"/>
    </source>
</evidence>
<evidence type="ECO:0000313" key="11">
    <source>
        <dbReference type="Proteomes" id="UP000251995"/>
    </source>
</evidence>
<dbReference type="InterPro" id="IPR051393">
    <property type="entry name" value="ABC_transporter_permease"/>
</dbReference>
<dbReference type="CDD" id="cd06261">
    <property type="entry name" value="TM_PBP2"/>
    <property type="match status" value="1"/>
</dbReference>
<dbReference type="Gene3D" id="1.10.3720.10">
    <property type="entry name" value="MetI-like"/>
    <property type="match status" value="1"/>
</dbReference>
<evidence type="ECO:0000256" key="8">
    <source>
        <dbReference type="SAM" id="MobiDB-lite"/>
    </source>
</evidence>
<evidence type="ECO:0000256" key="2">
    <source>
        <dbReference type="ARBA" id="ARBA00022448"/>
    </source>
</evidence>
<feature type="transmembrane region" description="Helical" evidence="7">
    <location>
        <begin position="174"/>
        <end position="194"/>
    </location>
</feature>
<feature type="transmembrane region" description="Helical" evidence="7">
    <location>
        <begin position="90"/>
        <end position="110"/>
    </location>
</feature>
<gene>
    <name evidence="10" type="primary">lacF_3</name>
    <name evidence="10" type="ORF">JS278_00351</name>
</gene>
<dbReference type="RefSeq" id="WP_114043691.1">
    <property type="nucleotide sequence ID" value="NZ_CP025198.1"/>
</dbReference>
<keyword evidence="3" id="KW-1003">Cell membrane</keyword>
<evidence type="ECO:0000256" key="3">
    <source>
        <dbReference type="ARBA" id="ARBA00022475"/>
    </source>
</evidence>
<dbReference type="GO" id="GO:0005886">
    <property type="term" value="C:plasma membrane"/>
    <property type="evidence" value="ECO:0007669"/>
    <property type="project" value="UniProtKB-SubCell"/>
</dbReference>
<comment type="similarity">
    <text evidence="7">Belongs to the binding-protein-dependent transport system permease family.</text>
</comment>
<keyword evidence="11" id="KW-1185">Reference proteome</keyword>
<dbReference type="SUPFAM" id="SSF161098">
    <property type="entry name" value="MetI-like"/>
    <property type="match status" value="1"/>
</dbReference>
<feature type="domain" description="ABC transmembrane type-1" evidence="9">
    <location>
        <begin position="86"/>
        <end position="298"/>
    </location>
</feature>
<organism evidence="10 11">
    <name type="scientific">Acidipropionibacterium virtanenii</name>
    <dbReference type="NCBI Taxonomy" id="2057246"/>
    <lineage>
        <taxon>Bacteria</taxon>
        <taxon>Bacillati</taxon>
        <taxon>Actinomycetota</taxon>
        <taxon>Actinomycetes</taxon>
        <taxon>Propionibacteriales</taxon>
        <taxon>Propionibacteriaceae</taxon>
        <taxon>Acidipropionibacterium</taxon>
    </lineage>
</organism>
<feature type="region of interest" description="Disordered" evidence="8">
    <location>
        <begin position="1"/>
        <end position="22"/>
    </location>
</feature>
<sequence length="306" mass="32846">MTTSQIPAVSAKTGPTGQQVRPDRPTRAFRWAYLIPAVVLVGLWALAPAAYTLWRSFFGDEFVAPTFSGLAGYGQVLTDPAIIKSMINTVIWLIGTVIIPGGLGLAIASLTESVSWGKWPRLLIVLPYALSGTAVAVVWNFMLQENGAINDLLINVGLGGLTHAWLLSWPLNTIVMVLANSWQASGVAVILYLVGLQGIPQETIEAAALDGVAGVKRFFLIIFPQLRNTTAIVLGISLANGLKSFDFIWVLTQGGPGRSTETLALSMYWQSFVLQRPGTGAAITVILSILVVAVSVGYLQRQLKEQ</sequence>
<name>A0A344UQK0_9ACTN</name>
<dbReference type="InterPro" id="IPR000515">
    <property type="entry name" value="MetI-like"/>
</dbReference>
<feature type="transmembrane region" description="Helical" evidence="7">
    <location>
        <begin position="279"/>
        <end position="299"/>
    </location>
</feature>
<keyword evidence="5 7" id="KW-1133">Transmembrane helix</keyword>
<dbReference type="AlphaFoldDB" id="A0A344UQK0"/>
<dbReference type="Proteomes" id="UP000251995">
    <property type="component" value="Chromosome"/>
</dbReference>
<evidence type="ECO:0000256" key="7">
    <source>
        <dbReference type="RuleBase" id="RU363032"/>
    </source>
</evidence>
<dbReference type="EMBL" id="CP025198">
    <property type="protein sequence ID" value="AXE37548.1"/>
    <property type="molecule type" value="Genomic_DNA"/>
</dbReference>
<comment type="subcellular location">
    <subcellularLocation>
        <location evidence="1 7">Cell membrane</location>
        <topology evidence="1 7">Multi-pass membrane protein</topology>
    </subcellularLocation>
</comment>
<dbReference type="Pfam" id="PF00528">
    <property type="entry name" value="BPD_transp_1"/>
    <property type="match status" value="1"/>
</dbReference>
<dbReference type="InterPro" id="IPR035906">
    <property type="entry name" value="MetI-like_sf"/>
</dbReference>
<keyword evidence="2 7" id="KW-0813">Transport</keyword>
<evidence type="ECO:0000313" key="10">
    <source>
        <dbReference type="EMBL" id="AXE37548.1"/>
    </source>
</evidence>
<keyword evidence="4 7" id="KW-0812">Transmembrane</keyword>
<dbReference type="PROSITE" id="PS50928">
    <property type="entry name" value="ABC_TM1"/>
    <property type="match status" value="1"/>
</dbReference>
<evidence type="ECO:0000256" key="5">
    <source>
        <dbReference type="ARBA" id="ARBA00022989"/>
    </source>
</evidence>
<dbReference type="GO" id="GO:0055085">
    <property type="term" value="P:transmembrane transport"/>
    <property type="evidence" value="ECO:0007669"/>
    <property type="project" value="InterPro"/>
</dbReference>
<feature type="transmembrane region" description="Helical" evidence="7">
    <location>
        <begin position="122"/>
        <end position="142"/>
    </location>
</feature>
<accession>A0A344UQK0</accession>
<dbReference type="PANTHER" id="PTHR30193:SF37">
    <property type="entry name" value="INNER MEMBRANE ABC TRANSPORTER PERMEASE PROTEIN YCJO"/>
    <property type="match status" value="1"/>
</dbReference>
<dbReference type="KEGG" id="acij:JS278_00351"/>